<dbReference type="Proteomes" id="UP000297693">
    <property type="component" value="Unassembled WGS sequence"/>
</dbReference>
<dbReference type="InterPro" id="IPR003594">
    <property type="entry name" value="HATPase_dom"/>
</dbReference>
<dbReference type="GO" id="GO:0000156">
    <property type="term" value="F:phosphorelay response regulator activity"/>
    <property type="evidence" value="ECO:0007669"/>
    <property type="project" value="InterPro"/>
</dbReference>
<evidence type="ECO:0000256" key="2">
    <source>
        <dbReference type="SAM" id="Coils"/>
    </source>
</evidence>
<dbReference type="InterPro" id="IPR000780">
    <property type="entry name" value="CheR_MeTrfase"/>
</dbReference>
<dbReference type="Gene3D" id="2.10.70.100">
    <property type="match status" value="1"/>
</dbReference>
<evidence type="ECO:0000259" key="7">
    <source>
        <dbReference type="PROSITE" id="PS50123"/>
    </source>
</evidence>
<keyword evidence="3" id="KW-0472">Membrane</keyword>
<keyword evidence="3" id="KW-0812">Transmembrane</keyword>
<keyword evidence="1" id="KW-0378">Hydrolase</keyword>
<dbReference type="Pfam" id="PF01739">
    <property type="entry name" value="CheR"/>
    <property type="match status" value="1"/>
</dbReference>
<comment type="caution">
    <text evidence="8">The sequence shown here is derived from an EMBL/GenBank/DDBJ whole genome shotgun (WGS) entry which is preliminary data.</text>
</comment>
<keyword evidence="2" id="KW-0175">Coiled coil</keyword>
<dbReference type="NCBIfam" id="TIGR00229">
    <property type="entry name" value="sensory_box"/>
    <property type="match status" value="1"/>
</dbReference>
<dbReference type="SUPFAM" id="SSF47757">
    <property type="entry name" value="Chemotaxis receptor methyltransferase CheR, N-terminal domain"/>
    <property type="match status" value="1"/>
</dbReference>
<dbReference type="RefSeq" id="WP_135624939.1">
    <property type="nucleotide sequence ID" value="NZ_RQGD01000045.1"/>
</dbReference>
<dbReference type="GO" id="GO:0008757">
    <property type="term" value="F:S-adenosylmethionine-dependent methyltransferase activity"/>
    <property type="evidence" value="ECO:0007669"/>
    <property type="project" value="InterPro"/>
</dbReference>
<dbReference type="InterPro" id="IPR011495">
    <property type="entry name" value="Sig_transdc_His_kin_sub2_dim/P"/>
</dbReference>
<dbReference type="InterPro" id="IPR005467">
    <property type="entry name" value="His_kinase_dom"/>
</dbReference>
<keyword evidence="3" id="KW-1133">Transmembrane helix</keyword>
<sequence length="1182" mass="133354">MKKAESFAIVGIGASAGGLAAFEAFFAGMPTDKDPNMAFVLVQHLAPDHKSILADLVRRYTRMEVFEVEDGMVLKPNCAYIKPPNTNLSFQQGHLKLSEPSTLRGQRMTIDFFFKTLAEDLRERAIGIVLSGTGFDGTLGARAIKAEGGMVMAQLPESTEYESMPRSVIDSVLVDFVLTPAEMPAQLIRYAEHSLGKLPKKEFISSVSTDTLQRIFTLLRTQSGHDFSQYKPSTILRRIERRIAIHQLMTIDEYVAFASQTPTEVDALFRDVLIGVTNFFRDPDAFAEIEEKIIPQLCDKKTADASLRIWVPACSTGEEAYTIAILISEEMEKRKIHFPVQLFATDIDPKAIATARAGVYPETIAEDITPERLARFFVRESVGNTYRVHKGIRDMLVFSEQDLTRDPPFSKLDLISCRNLLIYLSSDLQKRIIILFHYALNPKGYLFLGNSESVGDNYHLFTSLNRMLRIFQKKEDIISFQRSFSARIIPPGNDLIPSPSKGRVKFPLRDIAEQALLKQFAPAAALVDDKGNILYLHGRTGMFFEPAPGETIAPNIMKMAREGLRRDLSLSFHKAVTSRKQIECKELQVKTNGSYSTINLTISPLGDSDHANTEVPLFLVVLEIISAEGIVAIPSADKSTESAMILSLQKELQSNQEYLQSTLEELETANEELKFSNEEMQSVNEEMQSTNEELETSKEELQSVNEELATVNHELQSKVTDLSRVNNDMNNLLSGTGIATIFVDYSLRILRFTPMATKIINLIESDIDRPVNHILSNLKNYETLTSDIQAVLDTLVHKELEVQTTAGIWYSMRILPYRTLNNVIEGAVLTFVDINEVKRLQALREAVLTTLQNRERDLKESQRIAHVGSWHINMITNEVDWSVELYRIYEIDSSLPPLPFVEQMNLYSLASRESFASAITILQEKGTPYSLELQSERKDGSVRWMFVKGEAEYDMIGKMIGLWGAVQDITKQKQVEEEITKQLTEKEILLKEVHHRIKNNLASVEGLLTLQSEETEIEEVKLALRESISRIQSIRLLYEKLLAGRDYQDIAIKDYLNSLLDSILLVFAGGKTVSIERRIDDFSLNSKKAITLGIIVNELITNIFNHAFTEKDHGNIRIDLVKDENRITFSIKDDGTGIVPKEVPSKSTGFGQLVIKMLAEQLKGTFRVENDFGTRSILKFEI</sequence>
<feature type="domain" description="CheR-type methyltransferase" evidence="7">
    <location>
        <begin position="200"/>
        <end position="474"/>
    </location>
</feature>
<dbReference type="GO" id="GO:0008984">
    <property type="term" value="F:protein-glutamate methylesterase activity"/>
    <property type="evidence" value="ECO:0007669"/>
    <property type="project" value="InterPro"/>
</dbReference>
<keyword evidence="9" id="KW-1185">Reference proteome</keyword>
<dbReference type="SUPFAM" id="SSF52738">
    <property type="entry name" value="Methylesterase CheB, C-terminal domain"/>
    <property type="match status" value="1"/>
</dbReference>
<name>A0A4R9JWK0_9LEPT</name>
<dbReference type="SUPFAM" id="SSF55785">
    <property type="entry name" value="PYP-like sensor domain (PAS domain)"/>
    <property type="match status" value="1"/>
</dbReference>
<dbReference type="EMBL" id="RQGD01000045">
    <property type="protein sequence ID" value="TGL56721.1"/>
    <property type="molecule type" value="Genomic_DNA"/>
</dbReference>
<dbReference type="SMART" id="SM00138">
    <property type="entry name" value="MeTrc"/>
    <property type="match status" value="1"/>
</dbReference>
<keyword evidence="1" id="KW-0145">Chemotaxis</keyword>
<evidence type="ECO:0000313" key="8">
    <source>
        <dbReference type="EMBL" id="TGL56721.1"/>
    </source>
</evidence>
<dbReference type="GO" id="GO:0006935">
    <property type="term" value="P:chemotaxis"/>
    <property type="evidence" value="ECO:0007669"/>
    <property type="project" value="UniProtKB-UniRule"/>
</dbReference>
<dbReference type="Gene3D" id="3.40.50.180">
    <property type="entry name" value="Methylesterase CheB, C-terminal domain"/>
    <property type="match status" value="1"/>
</dbReference>
<dbReference type="InterPro" id="IPR000700">
    <property type="entry name" value="PAS-assoc_C"/>
</dbReference>
<feature type="transmembrane region" description="Helical" evidence="3">
    <location>
        <begin position="7"/>
        <end position="29"/>
    </location>
</feature>
<evidence type="ECO:0000256" key="3">
    <source>
        <dbReference type="SAM" id="Phobius"/>
    </source>
</evidence>
<accession>A0A4R9JWK0</accession>
<dbReference type="InterPro" id="IPR050903">
    <property type="entry name" value="Bact_Chemotaxis_MeTrfase"/>
</dbReference>
<feature type="active site" evidence="1">
    <location>
        <position position="136"/>
    </location>
</feature>
<dbReference type="Pfam" id="PF13596">
    <property type="entry name" value="PAS_10"/>
    <property type="match status" value="1"/>
</dbReference>
<dbReference type="InterPro" id="IPR022642">
    <property type="entry name" value="CheR_C"/>
</dbReference>
<dbReference type="CDD" id="cd16434">
    <property type="entry name" value="CheB-CheR_fusion"/>
    <property type="match status" value="1"/>
</dbReference>
<feature type="domain" description="PAC" evidence="5">
    <location>
        <begin position="929"/>
        <end position="981"/>
    </location>
</feature>
<dbReference type="PROSITE" id="PS50123">
    <property type="entry name" value="CHER"/>
    <property type="match status" value="1"/>
</dbReference>
<dbReference type="InterPro" id="IPR036890">
    <property type="entry name" value="HATPase_C_sf"/>
</dbReference>
<dbReference type="OrthoDB" id="9816309at2"/>
<dbReference type="Gene3D" id="3.30.450.20">
    <property type="entry name" value="PAS domain"/>
    <property type="match status" value="2"/>
</dbReference>
<dbReference type="GO" id="GO:0005737">
    <property type="term" value="C:cytoplasm"/>
    <property type="evidence" value="ECO:0007669"/>
    <property type="project" value="InterPro"/>
</dbReference>
<dbReference type="Pfam" id="PF01339">
    <property type="entry name" value="CheB_methylest"/>
    <property type="match status" value="1"/>
</dbReference>
<feature type="active site" evidence="1">
    <location>
        <position position="15"/>
    </location>
</feature>
<feature type="domain" description="CheB-type methylesterase" evidence="6">
    <location>
        <begin position="3"/>
        <end position="194"/>
    </location>
</feature>
<evidence type="ECO:0000256" key="1">
    <source>
        <dbReference type="PROSITE-ProRule" id="PRU00050"/>
    </source>
</evidence>
<dbReference type="Pfam" id="PF03705">
    <property type="entry name" value="CheR_N"/>
    <property type="match status" value="1"/>
</dbReference>
<evidence type="ECO:0000259" key="6">
    <source>
        <dbReference type="PROSITE" id="PS50122"/>
    </source>
</evidence>
<proteinExistence type="predicted"/>
<gene>
    <name evidence="8" type="ORF">EHQ58_16130</name>
</gene>
<evidence type="ECO:0000259" key="4">
    <source>
        <dbReference type="PROSITE" id="PS50109"/>
    </source>
</evidence>
<dbReference type="InterPro" id="IPR035909">
    <property type="entry name" value="CheB_C"/>
</dbReference>
<feature type="coiled-coil region" evidence="2">
    <location>
        <begin position="649"/>
        <end position="718"/>
    </location>
</feature>
<dbReference type="AlphaFoldDB" id="A0A4R9JWK0"/>
<dbReference type="InterPro" id="IPR022641">
    <property type="entry name" value="CheR_N"/>
</dbReference>
<dbReference type="SUPFAM" id="SSF53335">
    <property type="entry name" value="S-adenosyl-L-methionine-dependent methyltransferases"/>
    <property type="match status" value="1"/>
</dbReference>
<organism evidence="8 9">
    <name type="scientific">Leptospira ognonensis</name>
    <dbReference type="NCBI Taxonomy" id="2484945"/>
    <lineage>
        <taxon>Bacteria</taxon>
        <taxon>Pseudomonadati</taxon>
        <taxon>Spirochaetota</taxon>
        <taxon>Spirochaetia</taxon>
        <taxon>Leptospirales</taxon>
        <taxon>Leptospiraceae</taxon>
        <taxon>Leptospira</taxon>
    </lineage>
</organism>
<feature type="coiled-coil region" evidence="2">
    <location>
        <begin position="972"/>
        <end position="1030"/>
    </location>
</feature>
<dbReference type="PANTHER" id="PTHR24422">
    <property type="entry name" value="CHEMOTAXIS PROTEIN METHYLTRANSFERASE"/>
    <property type="match status" value="1"/>
</dbReference>
<dbReference type="Pfam" id="PF07568">
    <property type="entry name" value="HisKA_2"/>
    <property type="match status" value="1"/>
</dbReference>
<dbReference type="PROSITE" id="PS50109">
    <property type="entry name" value="HIS_KIN"/>
    <property type="match status" value="1"/>
</dbReference>
<dbReference type="InterPro" id="IPR000014">
    <property type="entry name" value="PAS"/>
</dbReference>
<dbReference type="PANTHER" id="PTHR24422:SF27">
    <property type="entry name" value="PROTEIN-GLUTAMATE O-METHYLTRANSFERASE"/>
    <property type="match status" value="1"/>
</dbReference>
<dbReference type="PROSITE" id="PS50122">
    <property type="entry name" value="CHEB"/>
    <property type="match status" value="1"/>
</dbReference>
<dbReference type="InterPro" id="IPR029063">
    <property type="entry name" value="SAM-dependent_MTases_sf"/>
</dbReference>
<dbReference type="Pfam" id="PF02518">
    <property type="entry name" value="HATPase_c"/>
    <property type="match status" value="1"/>
</dbReference>
<dbReference type="PRINTS" id="PR00996">
    <property type="entry name" value="CHERMTFRASE"/>
</dbReference>
<reference evidence="8" key="1">
    <citation type="journal article" date="2019" name="PLoS Negl. Trop. Dis.">
        <title>Revisiting the worldwide diversity of Leptospira species in the environment.</title>
        <authorList>
            <person name="Vincent A.T."/>
            <person name="Schiettekatte O."/>
            <person name="Bourhy P."/>
            <person name="Veyrier F.J."/>
            <person name="Picardeau M."/>
        </authorList>
    </citation>
    <scope>NUCLEOTIDE SEQUENCE [LARGE SCALE GENOMIC DNA]</scope>
    <source>
        <strain evidence="8">201702476</strain>
    </source>
</reference>
<dbReference type="Gene3D" id="3.30.565.10">
    <property type="entry name" value="Histidine kinase-like ATPase, C-terminal domain"/>
    <property type="match status" value="1"/>
</dbReference>
<feature type="active site" evidence="1">
    <location>
        <position position="44"/>
    </location>
</feature>
<dbReference type="SUPFAM" id="SSF55874">
    <property type="entry name" value="ATPase domain of HSP90 chaperone/DNA topoisomerase II/histidine kinase"/>
    <property type="match status" value="1"/>
</dbReference>
<feature type="domain" description="Histidine kinase" evidence="4">
    <location>
        <begin position="992"/>
        <end position="1182"/>
    </location>
</feature>
<evidence type="ECO:0000313" key="9">
    <source>
        <dbReference type="Proteomes" id="UP000297693"/>
    </source>
</evidence>
<dbReference type="InterPro" id="IPR000673">
    <property type="entry name" value="Sig_transdc_resp-reg_Me-estase"/>
</dbReference>
<dbReference type="PROSITE" id="PS50113">
    <property type="entry name" value="PAC"/>
    <property type="match status" value="1"/>
</dbReference>
<dbReference type="InterPro" id="IPR035965">
    <property type="entry name" value="PAS-like_dom_sf"/>
</dbReference>
<evidence type="ECO:0000259" key="5">
    <source>
        <dbReference type="PROSITE" id="PS50113"/>
    </source>
</evidence>
<protein>
    <submittedName>
        <fullName evidence="8">PAS domain S-box protein</fullName>
    </submittedName>
</protein>
<dbReference type="Gene3D" id="3.40.50.150">
    <property type="entry name" value="Vaccinia Virus protein VP39"/>
    <property type="match status" value="1"/>
</dbReference>